<feature type="region of interest" description="Disordered" evidence="1">
    <location>
        <begin position="47"/>
        <end position="69"/>
    </location>
</feature>
<accession>A0A699UID9</accession>
<evidence type="ECO:0000256" key="1">
    <source>
        <dbReference type="SAM" id="MobiDB-lite"/>
    </source>
</evidence>
<protein>
    <submittedName>
        <fullName evidence="2">Uncharacterized protein</fullName>
    </submittedName>
</protein>
<proteinExistence type="predicted"/>
<evidence type="ECO:0000313" key="2">
    <source>
        <dbReference type="EMBL" id="GFD19344.1"/>
    </source>
</evidence>
<feature type="compositionally biased region" description="Acidic residues" evidence="1">
    <location>
        <begin position="112"/>
        <end position="121"/>
    </location>
</feature>
<sequence length="121" mass="13992">MFRLGLKGYLTCPINHHSEKVAHLENKAIITLTKRVKKIEKKLKHKRKRAVIDSSEVEEPSLDHEDSHKQRMIIEEIDKDKNVNLVKSSEQGEAHETADHRMYFSTVSPQTNDDETLAEDC</sequence>
<organism evidence="2">
    <name type="scientific">Tanacetum cinerariifolium</name>
    <name type="common">Dalmatian daisy</name>
    <name type="synonym">Chrysanthemum cinerariifolium</name>
    <dbReference type="NCBI Taxonomy" id="118510"/>
    <lineage>
        <taxon>Eukaryota</taxon>
        <taxon>Viridiplantae</taxon>
        <taxon>Streptophyta</taxon>
        <taxon>Embryophyta</taxon>
        <taxon>Tracheophyta</taxon>
        <taxon>Spermatophyta</taxon>
        <taxon>Magnoliopsida</taxon>
        <taxon>eudicotyledons</taxon>
        <taxon>Gunneridae</taxon>
        <taxon>Pentapetalae</taxon>
        <taxon>asterids</taxon>
        <taxon>campanulids</taxon>
        <taxon>Asterales</taxon>
        <taxon>Asteraceae</taxon>
        <taxon>Asteroideae</taxon>
        <taxon>Anthemideae</taxon>
        <taxon>Anthemidinae</taxon>
        <taxon>Tanacetum</taxon>
    </lineage>
</organism>
<comment type="caution">
    <text evidence="2">The sequence shown here is derived from an EMBL/GenBank/DDBJ whole genome shotgun (WGS) entry which is preliminary data.</text>
</comment>
<name>A0A699UID9_TANCI</name>
<feature type="compositionally biased region" description="Basic and acidic residues" evidence="1">
    <location>
        <begin position="90"/>
        <end position="102"/>
    </location>
</feature>
<dbReference type="EMBL" id="BKCJ011313834">
    <property type="protein sequence ID" value="GFD19344.1"/>
    <property type="molecule type" value="Genomic_DNA"/>
</dbReference>
<feature type="region of interest" description="Disordered" evidence="1">
    <location>
        <begin position="89"/>
        <end position="121"/>
    </location>
</feature>
<reference evidence="2" key="1">
    <citation type="journal article" date="2019" name="Sci. Rep.">
        <title>Draft genome of Tanacetum cinerariifolium, the natural source of mosquito coil.</title>
        <authorList>
            <person name="Yamashiro T."/>
            <person name="Shiraishi A."/>
            <person name="Satake H."/>
            <person name="Nakayama K."/>
        </authorList>
    </citation>
    <scope>NUCLEOTIDE SEQUENCE</scope>
</reference>
<dbReference type="AlphaFoldDB" id="A0A699UID9"/>
<gene>
    <name evidence="2" type="ORF">Tci_891313</name>
</gene>